<dbReference type="RefSeq" id="WP_125120400.1">
    <property type="nucleotide sequence ID" value="NZ_AP019309.1"/>
</dbReference>
<evidence type="ECO:0000313" key="2">
    <source>
        <dbReference type="EMBL" id="BBH27698.1"/>
    </source>
</evidence>
<keyword evidence="3" id="KW-1185">Reference proteome</keyword>
<dbReference type="Pfam" id="PF18936">
    <property type="entry name" value="DUF5684"/>
    <property type="match status" value="1"/>
</dbReference>
<organism evidence="2 3">
    <name type="scientific">Intestinibaculum porci</name>
    <dbReference type="NCBI Taxonomy" id="2487118"/>
    <lineage>
        <taxon>Bacteria</taxon>
        <taxon>Bacillati</taxon>
        <taxon>Bacillota</taxon>
        <taxon>Erysipelotrichia</taxon>
        <taxon>Erysipelotrichales</taxon>
        <taxon>Erysipelotrichaceae</taxon>
        <taxon>Intestinibaculum</taxon>
    </lineage>
</organism>
<gene>
    <name evidence="2" type="ORF">SG0102_26320</name>
</gene>
<dbReference type="InterPro" id="IPR043739">
    <property type="entry name" value="DUF5684"/>
</dbReference>
<dbReference type="EMBL" id="AP019309">
    <property type="protein sequence ID" value="BBH27698.1"/>
    <property type="molecule type" value="Genomic_DNA"/>
</dbReference>
<dbReference type="KEGG" id="ebm:SG0102_26320"/>
<feature type="transmembrane region" description="Helical" evidence="1">
    <location>
        <begin position="78"/>
        <end position="96"/>
    </location>
</feature>
<reference evidence="2 3" key="1">
    <citation type="submission" date="2018-11" db="EMBL/GenBank/DDBJ databases">
        <title>Novel Erysipelotrichaceae bacterium isolated from small intestine of a swine.</title>
        <authorList>
            <person name="Kim J.S."/>
            <person name="Choe H."/>
            <person name="Lee Y.R."/>
            <person name="Kim K.M."/>
            <person name="Park D.S."/>
        </authorList>
    </citation>
    <scope>NUCLEOTIDE SEQUENCE [LARGE SCALE GENOMIC DNA]</scope>
    <source>
        <strain evidence="2 3">SG0102</strain>
    </source>
</reference>
<dbReference type="Proteomes" id="UP000268059">
    <property type="component" value="Chromosome"/>
</dbReference>
<proteinExistence type="predicted"/>
<accession>A0A3G9JT58</accession>
<dbReference type="AlphaFoldDB" id="A0A3G9JT58"/>
<sequence length="136" mass="14858">MPGLSDYSQYSWVIALLLIIAWWKIFKKAGRSGILSLIPIVNTWTLFSIAGLSGVTSLFGYLGAFCLSYATIAFSEMMSILGSVLMLIFLVQAVRVSFNLARKFGHGLGFGFGLLFLAPIFSLIIAFSDDAYLPQA</sequence>
<dbReference type="OrthoDB" id="2376202at2"/>
<evidence type="ECO:0000256" key="1">
    <source>
        <dbReference type="SAM" id="Phobius"/>
    </source>
</evidence>
<evidence type="ECO:0000313" key="3">
    <source>
        <dbReference type="Proteomes" id="UP000268059"/>
    </source>
</evidence>
<keyword evidence="1" id="KW-0472">Membrane</keyword>
<protein>
    <submittedName>
        <fullName evidence="2">Uncharacterized protein</fullName>
    </submittedName>
</protein>
<keyword evidence="1" id="KW-0812">Transmembrane</keyword>
<name>A0A3G9JT58_9FIRM</name>
<feature type="transmembrane region" description="Helical" evidence="1">
    <location>
        <begin position="108"/>
        <end position="127"/>
    </location>
</feature>
<dbReference type="InParanoid" id="A0A3G9JT58"/>
<feature type="transmembrane region" description="Helical" evidence="1">
    <location>
        <begin position="7"/>
        <end position="26"/>
    </location>
</feature>
<keyword evidence="1" id="KW-1133">Transmembrane helix</keyword>